<feature type="compositionally biased region" description="Polar residues" evidence="1">
    <location>
        <begin position="180"/>
        <end position="189"/>
    </location>
</feature>
<evidence type="ECO:0000256" key="1">
    <source>
        <dbReference type="SAM" id="MobiDB-lite"/>
    </source>
</evidence>
<sequence length="229" mass="23777">MPPSSKASSSGRARTRRSTSAAVPASRPRSRRTPATAFASAVRPPRAGVTGPSTIQCGVRPSRVRGRFLSIGTSPARTSEDLPAPDGPITASAPLGRLPSSGRPVARMSSSRPKKTDACSSWKAVSPGKGEDSAGPRVTPASSSSLSAVLFASAMDCGSSGSTDRVCRVSRVLRPRGTPLRNSTTSASGLRSRKTEISQRHHSVEDPSVVTTTRASAASRLRRSSSRQA</sequence>
<feature type="compositionally biased region" description="Low complexity" evidence="1">
    <location>
        <begin position="1"/>
        <end position="41"/>
    </location>
</feature>
<reference evidence="3" key="1">
    <citation type="submission" date="2015-07" db="EMBL/GenBank/DDBJ databases">
        <authorList>
            <person name="Ju K.-S."/>
            <person name="Doroghazi J.R."/>
            <person name="Metcalf W.W."/>
        </authorList>
    </citation>
    <scope>NUCLEOTIDE SEQUENCE [LARGE SCALE GENOMIC DNA]</scope>
    <source>
        <strain evidence="3">NRRL 2290</strain>
    </source>
</reference>
<evidence type="ECO:0000313" key="3">
    <source>
        <dbReference type="Proteomes" id="UP000037251"/>
    </source>
</evidence>
<dbReference type="EMBL" id="LGUS01000013">
    <property type="protein sequence ID" value="KOG43030.1"/>
    <property type="molecule type" value="Genomic_DNA"/>
</dbReference>
<gene>
    <name evidence="2" type="ORF">ADK37_03585</name>
</gene>
<proteinExistence type="predicted"/>
<dbReference type="Proteomes" id="UP000037251">
    <property type="component" value="Unassembled WGS sequence"/>
</dbReference>
<name>A0A0L8LY81_9ACTN</name>
<comment type="caution">
    <text evidence="2">The sequence shown here is derived from an EMBL/GenBank/DDBJ whole genome shotgun (WGS) entry which is preliminary data.</text>
</comment>
<feature type="region of interest" description="Disordered" evidence="1">
    <location>
        <begin position="1"/>
        <end position="144"/>
    </location>
</feature>
<accession>A0A0L8LY81</accession>
<dbReference type="AlphaFoldDB" id="A0A0L8LY81"/>
<dbReference type="PATRIC" id="fig|67356.5.peg.775"/>
<feature type="compositionally biased region" description="Basic and acidic residues" evidence="1">
    <location>
        <begin position="193"/>
        <end position="205"/>
    </location>
</feature>
<evidence type="ECO:0000313" key="2">
    <source>
        <dbReference type="EMBL" id="KOG43030.1"/>
    </source>
</evidence>
<organism evidence="2 3">
    <name type="scientific">Streptomyces resistomycificus</name>
    <dbReference type="NCBI Taxonomy" id="67356"/>
    <lineage>
        <taxon>Bacteria</taxon>
        <taxon>Bacillati</taxon>
        <taxon>Actinomycetota</taxon>
        <taxon>Actinomycetes</taxon>
        <taxon>Kitasatosporales</taxon>
        <taxon>Streptomycetaceae</taxon>
        <taxon>Streptomyces</taxon>
        <taxon>Streptomyces aurantiacus group</taxon>
    </lineage>
</organism>
<protein>
    <submittedName>
        <fullName evidence="2">Uncharacterized protein</fullName>
    </submittedName>
</protein>
<feature type="compositionally biased region" description="Basic residues" evidence="1">
    <location>
        <begin position="220"/>
        <end position="229"/>
    </location>
</feature>
<keyword evidence="3" id="KW-1185">Reference proteome</keyword>
<feature type="region of interest" description="Disordered" evidence="1">
    <location>
        <begin position="173"/>
        <end position="229"/>
    </location>
</feature>